<keyword evidence="1" id="KW-0645">Protease</keyword>
<proteinExistence type="predicted"/>
<evidence type="ECO:0000256" key="6">
    <source>
        <dbReference type="PIRSR" id="PIRSR600101-1"/>
    </source>
</evidence>
<dbReference type="FunFam" id="3.60.20.40:FF:000006">
    <property type="entry name" value="Protein CBG05566"/>
    <property type="match status" value="1"/>
</dbReference>
<name>A0A0N5AGB3_9BILA</name>
<sequence length="587" mass="65588">MFVWFLFSVTVLLLAQNVLLEEHHDEYLKPYDWPPPSYSYLGRYSRAAVTSDHGICSEIGRNVLLRGGNAADASIASLFCLGITNPQSSGIGGGFIMTFYNRTTQRCHVIDARETAPANTFRDMFLNDEFGSKYGYRAIATPGEIAGYWLVYKKYGSGKVPWHDLIQPSIELARNGVPVSEYLGYVLSIKEKHFRTLPSMQSWINQKTNKTFVAGDLIKRPELARTLEVLAKSKDPVELFYRGKMAKIIVDEIQANGGILTMEDLANFKPKEYDQPLINDHFSGDLVMCGPPPPGSFAITQLIITLMAKFYAPMSDKRILYSDPTFYHRLIEAQKFAYAQRTLMGDESFVESARLLAEKMTTKEYADEVFKKFKSYAQPSSYYGGINQTQPPDHGTSHVCVLDAEGNGFSTTTTVNRWFGAVVQSEKLGIVWNDEMDDFSTPGMVNGFGFAPSETNFIAPGKKPMSSMSPIVIYNKRTGDLRMVIGASGGSKIISAMAKPIVRVLFFNETMKEGIDAPTLHNQFTPDITQYHEVPAQLLEDLQGRFGQKFRNTTGFEGIVQGIDITDHGIYANGDFRRKADQHPGGY</sequence>
<accession>A0A0N5AGB3</accession>
<feature type="binding site" evidence="7">
    <location>
        <begin position="466"/>
        <end position="467"/>
    </location>
    <ligand>
        <name>L-glutamate</name>
        <dbReference type="ChEBI" id="CHEBI:29985"/>
    </ligand>
</feature>
<evidence type="ECO:0000256" key="3">
    <source>
        <dbReference type="ARBA" id="ARBA00022801"/>
    </source>
</evidence>
<keyword evidence="2" id="KW-0808">Transferase</keyword>
<protein>
    <submittedName>
        <fullName evidence="10">Gamma-glutamyltransferase</fullName>
    </submittedName>
</protein>
<keyword evidence="3" id="KW-0378">Hydrolase</keyword>
<dbReference type="GO" id="GO:0005886">
    <property type="term" value="C:plasma membrane"/>
    <property type="evidence" value="ECO:0007669"/>
    <property type="project" value="TreeGrafter"/>
</dbReference>
<dbReference type="InterPro" id="IPR000101">
    <property type="entry name" value="GGT_peptidase"/>
</dbReference>
<feature type="chain" id="PRO_5005893241" evidence="8">
    <location>
        <begin position="21"/>
        <end position="587"/>
    </location>
</feature>
<keyword evidence="5" id="KW-0012">Acyltransferase</keyword>
<dbReference type="InterPro" id="IPR043138">
    <property type="entry name" value="GGT_lsub"/>
</dbReference>
<keyword evidence="4" id="KW-0325">Glycoprotein</keyword>
<dbReference type="PANTHER" id="PTHR11686">
    <property type="entry name" value="GAMMA GLUTAMYL TRANSPEPTIDASE"/>
    <property type="match status" value="1"/>
</dbReference>
<feature type="binding site" evidence="7">
    <location>
        <begin position="414"/>
        <end position="416"/>
    </location>
    <ligand>
        <name>L-glutamate</name>
        <dbReference type="ChEBI" id="CHEBI:29985"/>
    </ligand>
</feature>
<evidence type="ECO:0000256" key="5">
    <source>
        <dbReference type="ARBA" id="ARBA00023315"/>
    </source>
</evidence>
<feature type="binding site" evidence="7">
    <location>
        <position position="438"/>
    </location>
    <ligand>
        <name>L-glutamate</name>
        <dbReference type="ChEBI" id="CHEBI:29985"/>
    </ligand>
</feature>
<dbReference type="InterPro" id="IPR029055">
    <property type="entry name" value="Ntn_hydrolases_N"/>
</dbReference>
<evidence type="ECO:0000256" key="4">
    <source>
        <dbReference type="ARBA" id="ARBA00023180"/>
    </source>
</evidence>
<dbReference type="SUPFAM" id="SSF56235">
    <property type="entry name" value="N-terminal nucleophile aminohydrolases (Ntn hydrolases)"/>
    <property type="match status" value="1"/>
</dbReference>
<organism evidence="9 10">
    <name type="scientific">Syphacia muris</name>
    <dbReference type="NCBI Taxonomy" id="451379"/>
    <lineage>
        <taxon>Eukaryota</taxon>
        <taxon>Metazoa</taxon>
        <taxon>Ecdysozoa</taxon>
        <taxon>Nematoda</taxon>
        <taxon>Chromadorea</taxon>
        <taxon>Rhabditida</taxon>
        <taxon>Spirurina</taxon>
        <taxon>Oxyuridomorpha</taxon>
        <taxon>Oxyuroidea</taxon>
        <taxon>Oxyuridae</taxon>
        <taxon>Syphacia</taxon>
    </lineage>
</organism>
<dbReference type="GO" id="GO:0006508">
    <property type="term" value="P:proteolysis"/>
    <property type="evidence" value="ECO:0007669"/>
    <property type="project" value="UniProtKB-KW"/>
</dbReference>
<dbReference type="Gene3D" id="1.10.246.130">
    <property type="match status" value="1"/>
</dbReference>
<evidence type="ECO:0000256" key="7">
    <source>
        <dbReference type="PIRSR" id="PIRSR600101-2"/>
    </source>
</evidence>
<dbReference type="PANTHER" id="PTHR11686:SF17">
    <property type="entry name" value="GAMMA-GLUTAMYLTRANSPEPTIDASE 1"/>
    <property type="match status" value="1"/>
</dbReference>
<dbReference type="GO" id="GO:0016746">
    <property type="term" value="F:acyltransferase activity"/>
    <property type="evidence" value="ECO:0007669"/>
    <property type="project" value="UniProtKB-KW"/>
</dbReference>
<feature type="binding site" evidence="7">
    <location>
        <position position="490"/>
    </location>
    <ligand>
        <name>L-glutamate</name>
        <dbReference type="ChEBI" id="CHEBI:29985"/>
    </ligand>
</feature>
<feature type="signal peptide" evidence="8">
    <location>
        <begin position="1"/>
        <end position="20"/>
    </location>
</feature>
<dbReference type="AlphaFoldDB" id="A0A0N5AGB3"/>
<dbReference type="GO" id="GO:0036374">
    <property type="term" value="F:glutathione hydrolase activity"/>
    <property type="evidence" value="ECO:0007669"/>
    <property type="project" value="InterPro"/>
</dbReference>
<evidence type="ECO:0000313" key="10">
    <source>
        <dbReference type="WBParaSite" id="SMUV_0000335301-mRNA-1"/>
    </source>
</evidence>
<dbReference type="InterPro" id="IPR043137">
    <property type="entry name" value="GGT_ssub_C"/>
</dbReference>
<keyword evidence="8" id="KW-0732">Signal</keyword>
<evidence type="ECO:0000256" key="8">
    <source>
        <dbReference type="SAM" id="SignalP"/>
    </source>
</evidence>
<evidence type="ECO:0000313" key="9">
    <source>
        <dbReference type="Proteomes" id="UP000046393"/>
    </source>
</evidence>
<dbReference type="WBParaSite" id="SMUV_0000335301-mRNA-1">
    <property type="protein sequence ID" value="SMUV_0000335301-mRNA-1"/>
    <property type="gene ID" value="SMUV_0000335301"/>
</dbReference>
<keyword evidence="9" id="KW-1185">Reference proteome</keyword>
<evidence type="ECO:0000256" key="1">
    <source>
        <dbReference type="ARBA" id="ARBA00022670"/>
    </source>
</evidence>
<dbReference type="STRING" id="451379.A0A0N5AGB3"/>
<dbReference type="Gene3D" id="3.60.20.40">
    <property type="match status" value="1"/>
</dbReference>
<dbReference type="PRINTS" id="PR01210">
    <property type="entry name" value="GGTRANSPTASE"/>
</dbReference>
<dbReference type="GO" id="GO:0006751">
    <property type="term" value="P:glutathione catabolic process"/>
    <property type="evidence" value="ECO:0007669"/>
    <property type="project" value="InterPro"/>
</dbReference>
<dbReference type="FunFam" id="1.10.246.130:FF:000005">
    <property type="entry name" value="Gamma-glutamyltranspeptidase 1, putative"/>
    <property type="match status" value="1"/>
</dbReference>
<feature type="binding site" evidence="7">
    <location>
        <position position="113"/>
    </location>
    <ligand>
        <name>L-glutamate</name>
        <dbReference type="ChEBI" id="CHEBI:29985"/>
    </ligand>
</feature>
<dbReference type="Pfam" id="PF01019">
    <property type="entry name" value="G_glu_transpept"/>
    <property type="match status" value="1"/>
</dbReference>
<feature type="active site" description="Nucleophile" evidence="6">
    <location>
        <position position="396"/>
    </location>
</feature>
<evidence type="ECO:0000256" key="2">
    <source>
        <dbReference type="ARBA" id="ARBA00022679"/>
    </source>
</evidence>
<dbReference type="Proteomes" id="UP000046393">
    <property type="component" value="Unplaced"/>
</dbReference>
<reference evidence="10" key="1">
    <citation type="submission" date="2017-02" db="UniProtKB">
        <authorList>
            <consortium name="WormBaseParasite"/>
        </authorList>
    </citation>
    <scope>IDENTIFICATION</scope>
</reference>